<keyword evidence="4" id="KW-0813">Transport</keyword>
<reference evidence="8" key="1">
    <citation type="submission" date="2022-01" db="UniProtKB">
        <authorList>
            <consortium name="EnsemblMetazoa"/>
        </authorList>
    </citation>
    <scope>IDENTIFICATION</scope>
</reference>
<dbReference type="InterPro" id="IPR036388">
    <property type="entry name" value="WH-like_DNA-bd_sf"/>
</dbReference>
<dbReference type="OrthoDB" id="245150at2759"/>
<dbReference type="PANTHER" id="PTHR13149:SF0">
    <property type="entry name" value="VACUOLAR PROTEIN-SORTING-ASSOCIATED PROTEIN 25"/>
    <property type="match status" value="1"/>
</dbReference>
<name>A0A8I6RMV8_CIMLE</name>
<dbReference type="Gene3D" id="1.10.10.10">
    <property type="entry name" value="Winged helix-like DNA-binding domain superfamily/Winged helix DNA-binding domain"/>
    <property type="match status" value="1"/>
</dbReference>
<evidence type="ECO:0000256" key="3">
    <source>
        <dbReference type="ARBA" id="ARBA00017934"/>
    </source>
</evidence>
<accession>A0A8I6RMV8</accession>
<proteinExistence type="inferred from homology"/>
<dbReference type="Pfam" id="PF05871">
    <property type="entry name" value="ESCRT-II"/>
    <property type="match status" value="1"/>
</dbReference>
<keyword evidence="9" id="KW-1185">Reference proteome</keyword>
<evidence type="ECO:0000313" key="8">
    <source>
        <dbReference type="EnsemblMetazoa" id="XP_014248224.1"/>
    </source>
</evidence>
<keyword evidence="5" id="KW-0963">Cytoplasm</keyword>
<evidence type="ECO:0000256" key="2">
    <source>
        <dbReference type="ARBA" id="ARBA00009674"/>
    </source>
</evidence>
<evidence type="ECO:0000256" key="1">
    <source>
        <dbReference type="ARBA" id="ARBA00004496"/>
    </source>
</evidence>
<protein>
    <recommendedName>
        <fullName evidence="3">Vacuolar protein-sorting-associated protein 25</fullName>
    </recommendedName>
    <alternativeName>
        <fullName evidence="7">ESCRT-II complex subunit VPS25</fullName>
    </alternativeName>
</protein>
<dbReference type="GO" id="GO:0005198">
    <property type="term" value="F:structural molecule activity"/>
    <property type="evidence" value="ECO:0007669"/>
    <property type="project" value="TreeGrafter"/>
</dbReference>
<evidence type="ECO:0000256" key="5">
    <source>
        <dbReference type="ARBA" id="ARBA00022490"/>
    </source>
</evidence>
<dbReference type="GO" id="GO:0042803">
    <property type="term" value="F:protein homodimerization activity"/>
    <property type="evidence" value="ECO:0007669"/>
    <property type="project" value="TreeGrafter"/>
</dbReference>
<dbReference type="PANTHER" id="PTHR13149">
    <property type="entry name" value="VACUOLAR PROTEIN SORTING-ASSOCIATED PROTEIN VPS25"/>
    <property type="match status" value="1"/>
</dbReference>
<sequence length="173" mass="20118">MGTYEDWPWQYNFPPFFTIQPNLTTRKLQLSAWCDLVLKYHRYQNQYVLDMREAQGSPLFSNKTLKRTLPAEGIAQVLASLQASSNAEPLDKSKNRWYIYWHTLDEWAALIYGWAEETGQLGAVCTFYEIANVPDQEFFGIDTEVLKKALKVLESKKKAEIISFEDNNGVKFF</sequence>
<evidence type="ECO:0000256" key="7">
    <source>
        <dbReference type="ARBA" id="ARBA00030094"/>
    </source>
</evidence>
<dbReference type="InterPro" id="IPR014041">
    <property type="entry name" value="ESCRT-II_cplx_Vps25-sub_N"/>
</dbReference>
<comment type="similarity">
    <text evidence="2">Belongs to the VPS25 family.</text>
</comment>
<organism evidence="8 9">
    <name type="scientific">Cimex lectularius</name>
    <name type="common">Bed bug</name>
    <name type="synonym">Acanthia lectularia</name>
    <dbReference type="NCBI Taxonomy" id="79782"/>
    <lineage>
        <taxon>Eukaryota</taxon>
        <taxon>Metazoa</taxon>
        <taxon>Ecdysozoa</taxon>
        <taxon>Arthropoda</taxon>
        <taxon>Hexapoda</taxon>
        <taxon>Insecta</taxon>
        <taxon>Pterygota</taxon>
        <taxon>Neoptera</taxon>
        <taxon>Paraneoptera</taxon>
        <taxon>Hemiptera</taxon>
        <taxon>Heteroptera</taxon>
        <taxon>Panheteroptera</taxon>
        <taxon>Cimicomorpha</taxon>
        <taxon>Cimicidae</taxon>
        <taxon>Cimex</taxon>
    </lineage>
</organism>
<dbReference type="KEGG" id="clec:106665926"/>
<evidence type="ECO:0000256" key="4">
    <source>
        <dbReference type="ARBA" id="ARBA00022448"/>
    </source>
</evidence>
<keyword evidence="6" id="KW-0653">Protein transport</keyword>
<dbReference type="InterPro" id="IPR008570">
    <property type="entry name" value="ESCRT-II_cplx_Vps25-sub"/>
</dbReference>
<dbReference type="GO" id="GO:0016236">
    <property type="term" value="P:macroautophagy"/>
    <property type="evidence" value="ECO:0007669"/>
    <property type="project" value="UniProtKB-ARBA"/>
</dbReference>
<dbReference type="Gene3D" id="1.10.10.570">
    <property type="entry name" value="Winged helix' DNA-binding domain. Chain C. Domain 1"/>
    <property type="match status" value="1"/>
</dbReference>
<dbReference type="EnsemblMetazoa" id="XM_014392738.2">
    <property type="protein sequence ID" value="XP_014248224.1"/>
    <property type="gene ID" value="LOC106665926"/>
</dbReference>
<dbReference type="GO" id="GO:0000814">
    <property type="term" value="C:ESCRT II complex"/>
    <property type="evidence" value="ECO:0007669"/>
    <property type="project" value="InterPro"/>
</dbReference>
<dbReference type="Proteomes" id="UP000494040">
    <property type="component" value="Unassembled WGS sequence"/>
</dbReference>
<dbReference type="FunFam" id="1.10.10.570:FF:000003">
    <property type="entry name" value="Vacuolar protein-sorting-associated protein 25"/>
    <property type="match status" value="1"/>
</dbReference>
<evidence type="ECO:0000256" key="6">
    <source>
        <dbReference type="ARBA" id="ARBA00022927"/>
    </source>
</evidence>
<dbReference type="AlphaFoldDB" id="A0A8I6RMV8"/>
<evidence type="ECO:0000313" key="9">
    <source>
        <dbReference type="Proteomes" id="UP000494040"/>
    </source>
</evidence>
<comment type="subcellular location">
    <subcellularLocation>
        <location evidence="1">Cytoplasm</location>
    </subcellularLocation>
</comment>
<gene>
    <name evidence="8" type="primary">106665926</name>
</gene>
<dbReference type="SUPFAM" id="SSF46785">
    <property type="entry name" value="Winged helix' DNA-binding domain"/>
    <property type="match status" value="2"/>
</dbReference>
<dbReference type="InterPro" id="IPR036390">
    <property type="entry name" value="WH_DNA-bd_sf"/>
</dbReference>
<dbReference type="OMA" id="TRCLIMW"/>
<dbReference type="GO" id="GO:0043328">
    <property type="term" value="P:protein transport to vacuole involved in ubiquitin-dependent protein catabolic process via the multivesicular body sorting pathway"/>
    <property type="evidence" value="ECO:0007669"/>
    <property type="project" value="TreeGrafter"/>
</dbReference>
<dbReference type="FunFam" id="1.10.10.10:FF:000141">
    <property type="entry name" value="vacuolar protein-sorting-associated protein 25"/>
    <property type="match status" value="1"/>
</dbReference>